<gene>
    <name evidence="2" type="ORF">GBAR_LOCUS12420</name>
</gene>
<proteinExistence type="predicted"/>
<evidence type="ECO:0000256" key="1">
    <source>
        <dbReference type="SAM" id="MobiDB-lite"/>
    </source>
</evidence>
<feature type="region of interest" description="Disordered" evidence="1">
    <location>
        <begin position="1"/>
        <end position="26"/>
    </location>
</feature>
<name>A0AA35WHL9_GEOBA</name>
<evidence type="ECO:0000313" key="3">
    <source>
        <dbReference type="Proteomes" id="UP001174909"/>
    </source>
</evidence>
<evidence type="ECO:0000313" key="2">
    <source>
        <dbReference type="EMBL" id="CAI8020829.1"/>
    </source>
</evidence>
<dbReference type="AlphaFoldDB" id="A0AA35WHL9"/>
<organism evidence="2 3">
    <name type="scientific">Geodia barretti</name>
    <name type="common">Barrett's horny sponge</name>
    <dbReference type="NCBI Taxonomy" id="519541"/>
    <lineage>
        <taxon>Eukaryota</taxon>
        <taxon>Metazoa</taxon>
        <taxon>Porifera</taxon>
        <taxon>Demospongiae</taxon>
        <taxon>Heteroscleromorpha</taxon>
        <taxon>Tetractinellida</taxon>
        <taxon>Astrophorina</taxon>
        <taxon>Geodiidae</taxon>
        <taxon>Geodia</taxon>
    </lineage>
</organism>
<comment type="caution">
    <text evidence="2">The sequence shown here is derived from an EMBL/GenBank/DDBJ whole genome shotgun (WGS) entry which is preliminary data.</text>
</comment>
<keyword evidence="3" id="KW-1185">Reference proteome</keyword>
<accession>A0AA35WHL9</accession>
<protein>
    <submittedName>
        <fullName evidence="2">Uncharacterized protein</fullName>
    </submittedName>
</protein>
<reference evidence="2" key="1">
    <citation type="submission" date="2023-03" db="EMBL/GenBank/DDBJ databases">
        <authorList>
            <person name="Steffen K."/>
            <person name="Cardenas P."/>
        </authorList>
    </citation>
    <scope>NUCLEOTIDE SEQUENCE</scope>
</reference>
<dbReference type="Proteomes" id="UP001174909">
    <property type="component" value="Unassembled WGS sequence"/>
</dbReference>
<dbReference type="EMBL" id="CASHTH010001850">
    <property type="protein sequence ID" value="CAI8020829.1"/>
    <property type="molecule type" value="Genomic_DNA"/>
</dbReference>
<sequence>MTFLNVAGFRSTHKTTGPPKPREGSLSLSSLCGLVMWSIKISSTSSDRNMRKTRKTNG</sequence>